<dbReference type="Proteomes" id="UP000023152">
    <property type="component" value="Unassembled WGS sequence"/>
</dbReference>
<dbReference type="AlphaFoldDB" id="X6LQI1"/>
<reference evidence="1 2" key="1">
    <citation type="journal article" date="2013" name="Curr. Biol.">
        <title>The Genome of the Foraminiferan Reticulomyxa filosa.</title>
        <authorList>
            <person name="Glockner G."/>
            <person name="Hulsmann N."/>
            <person name="Schleicher M."/>
            <person name="Noegel A.A."/>
            <person name="Eichinger L."/>
            <person name="Gallinger C."/>
            <person name="Pawlowski J."/>
            <person name="Sierra R."/>
            <person name="Euteneuer U."/>
            <person name="Pillet L."/>
            <person name="Moustafa A."/>
            <person name="Platzer M."/>
            <person name="Groth M."/>
            <person name="Szafranski K."/>
            <person name="Schliwa M."/>
        </authorList>
    </citation>
    <scope>NUCLEOTIDE SEQUENCE [LARGE SCALE GENOMIC DNA]</scope>
</reference>
<evidence type="ECO:0000313" key="1">
    <source>
        <dbReference type="EMBL" id="ETO03000.1"/>
    </source>
</evidence>
<accession>X6LQI1</accession>
<dbReference type="EMBL" id="ASPP01034395">
    <property type="protein sequence ID" value="ETO03000.1"/>
    <property type="molecule type" value="Genomic_DNA"/>
</dbReference>
<keyword evidence="2" id="KW-1185">Reference proteome</keyword>
<proteinExistence type="predicted"/>
<protein>
    <submittedName>
        <fullName evidence="1">Uncharacterized protein</fullName>
    </submittedName>
</protein>
<gene>
    <name evidence="1" type="ORF">RFI_34409</name>
</gene>
<sequence length="322" mass="37537">FLFLVKKKLIKFTDMAAMQQPDPLSDDEFLLTSENEGDNIDQTKKRLKDEDDKIDNVQEDKSKTLPDIERILLKNHSSNLFAVTEEETIQLNMNATPSLAEHQKIDYVHKYFEMCYEKHLSWPKNLNQFHSMYIRKYNIPDDVAFAIRQLVEAKCAHLTEDGKTCDHSRICCWHHNSKMQTGKFPSLLVTSTMKQYEHFYISKSKSKKQSTRSNNQKITKNELIDIADQENGADEMGGYDELSTNKVLKERSLNEMKKDETPTIEKIPDPERVIKQQKTNASEVLLYATFAAYIESLLTKIKETQCAQQLQYFHQVQQIQKL</sequence>
<evidence type="ECO:0000313" key="2">
    <source>
        <dbReference type="Proteomes" id="UP000023152"/>
    </source>
</evidence>
<organism evidence="1 2">
    <name type="scientific">Reticulomyxa filosa</name>
    <dbReference type="NCBI Taxonomy" id="46433"/>
    <lineage>
        <taxon>Eukaryota</taxon>
        <taxon>Sar</taxon>
        <taxon>Rhizaria</taxon>
        <taxon>Retaria</taxon>
        <taxon>Foraminifera</taxon>
        <taxon>Monothalamids</taxon>
        <taxon>Reticulomyxidae</taxon>
        <taxon>Reticulomyxa</taxon>
    </lineage>
</organism>
<comment type="caution">
    <text evidence="1">The sequence shown here is derived from an EMBL/GenBank/DDBJ whole genome shotgun (WGS) entry which is preliminary data.</text>
</comment>
<feature type="non-terminal residue" evidence="1">
    <location>
        <position position="1"/>
    </location>
</feature>
<name>X6LQI1_RETFI</name>